<evidence type="ECO:0000256" key="1">
    <source>
        <dbReference type="SAM" id="MobiDB-lite"/>
    </source>
</evidence>
<keyword evidence="2" id="KW-0812">Transmembrane</keyword>
<dbReference type="EMBL" id="JBIBEG010000015">
    <property type="protein sequence ID" value="MFF5900684.1"/>
    <property type="molecule type" value="Genomic_DNA"/>
</dbReference>
<comment type="caution">
    <text evidence="3">The sequence shown here is derived from an EMBL/GenBank/DDBJ whole genome shotgun (WGS) entry which is preliminary data.</text>
</comment>
<evidence type="ECO:0000313" key="4">
    <source>
        <dbReference type="Proteomes" id="UP001602322"/>
    </source>
</evidence>
<organism evidence="3 4">
    <name type="scientific">Streptomyces argenteolus</name>
    <dbReference type="NCBI Taxonomy" id="67274"/>
    <lineage>
        <taxon>Bacteria</taxon>
        <taxon>Bacillati</taxon>
        <taxon>Actinomycetota</taxon>
        <taxon>Actinomycetes</taxon>
        <taxon>Kitasatosporales</taxon>
        <taxon>Streptomycetaceae</taxon>
        <taxon>Streptomyces</taxon>
    </lineage>
</organism>
<evidence type="ECO:0000256" key="2">
    <source>
        <dbReference type="SAM" id="Phobius"/>
    </source>
</evidence>
<dbReference type="Proteomes" id="UP001602322">
    <property type="component" value="Unassembled WGS sequence"/>
</dbReference>
<feature type="region of interest" description="Disordered" evidence="1">
    <location>
        <begin position="1"/>
        <end position="42"/>
    </location>
</feature>
<name>A0ABW6XFZ6_9ACTN</name>
<keyword evidence="4" id="KW-1185">Reference proteome</keyword>
<evidence type="ECO:0000313" key="3">
    <source>
        <dbReference type="EMBL" id="MFF5900684.1"/>
    </source>
</evidence>
<sequence length="297" mass="31382">MTEQTAPPADVAVPATTVLPPVPEGPPPAPVQEEGPAPAAPRPPRRVLRAVLRWTAAVLVLGGLGAGTAAGITSMERTDVPGLATRDDGRWDYPALTLPALPADAPRPFSDSNLAEVHHADLRRLLVPAPAGATAVEGLDGGWVDTARFVTEYGKGDRAALTQHLKDSALRHTAARGWTMPDGTSSRVYLLQFNSVAYSTAFHDAIYEQESLDSLPLPLAGTAEPVFDEDWTATAGAEFTTAHVYSESEPYGAEQVRYAYVLAGDTVALIVHSRKGGAGTEAVPFHQTVILQNQLLG</sequence>
<proteinExistence type="predicted"/>
<protein>
    <submittedName>
        <fullName evidence="3">Uncharacterized protein</fullName>
    </submittedName>
</protein>
<keyword evidence="2" id="KW-0472">Membrane</keyword>
<feature type="transmembrane region" description="Helical" evidence="2">
    <location>
        <begin position="51"/>
        <end position="72"/>
    </location>
</feature>
<accession>A0ABW6XFZ6</accession>
<dbReference type="RefSeq" id="WP_387908869.1">
    <property type="nucleotide sequence ID" value="NZ_JBIBEG010000015.1"/>
</dbReference>
<feature type="compositionally biased region" description="Low complexity" evidence="1">
    <location>
        <begin position="1"/>
        <end position="19"/>
    </location>
</feature>
<gene>
    <name evidence="3" type="ORF">ACFY8O_32840</name>
</gene>
<reference evidence="3 4" key="1">
    <citation type="submission" date="2024-10" db="EMBL/GenBank/DDBJ databases">
        <title>The Natural Products Discovery Center: Release of the First 8490 Sequenced Strains for Exploring Actinobacteria Biosynthetic Diversity.</title>
        <authorList>
            <person name="Kalkreuter E."/>
            <person name="Kautsar S.A."/>
            <person name="Yang D."/>
            <person name="Bader C.D."/>
            <person name="Teijaro C.N."/>
            <person name="Fluegel L."/>
            <person name="Davis C.M."/>
            <person name="Simpson J.R."/>
            <person name="Lauterbach L."/>
            <person name="Steele A.D."/>
            <person name="Gui C."/>
            <person name="Meng S."/>
            <person name="Li G."/>
            <person name="Viehrig K."/>
            <person name="Ye F."/>
            <person name="Su P."/>
            <person name="Kiefer A.F."/>
            <person name="Nichols A."/>
            <person name="Cepeda A.J."/>
            <person name="Yan W."/>
            <person name="Fan B."/>
            <person name="Jiang Y."/>
            <person name="Adhikari A."/>
            <person name="Zheng C.-J."/>
            <person name="Schuster L."/>
            <person name="Cowan T.M."/>
            <person name="Smanski M.J."/>
            <person name="Chevrette M.G."/>
            <person name="De Carvalho L.P.S."/>
            <person name="Shen B."/>
        </authorList>
    </citation>
    <scope>NUCLEOTIDE SEQUENCE [LARGE SCALE GENOMIC DNA]</scope>
    <source>
        <strain evidence="3 4">NPDC012540</strain>
    </source>
</reference>
<keyword evidence="2" id="KW-1133">Transmembrane helix</keyword>
<feature type="compositionally biased region" description="Pro residues" evidence="1">
    <location>
        <begin position="20"/>
        <end position="30"/>
    </location>
</feature>